<reference evidence="3" key="1">
    <citation type="submission" date="2016-10" db="EMBL/GenBank/DDBJ databases">
        <authorList>
            <person name="Tanifuji G."/>
            <person name="Kume K."/>
            <person name="Nakayama T."/>
            <person name="Takabayashi S."/>
            <person name="Hashimoto T."/>
        </authorList>
    </citation>
    <scope>NUCLEOTIDE SEQUENCE</scope>
    <source>
        <strain evidence="3">NY0173</strain>
    </source>
</reference>
<evidence type="ECO:0000256" key="1">
    <source>
        <dbReference type="SAM" id="MobiDB-lite"/>
    </source>
</evidence>
<accession>A0A9K3GG96</accession>
<feature type="compositionally biased region" description="Basic and acidic residues" evidence="1">
    <location>
        <begin position="74"/>
        <end position="96"/>
    </location>
</feature>
<feature type="region of interest" description="Disordered" evidence="1">
    <location>
        <begin position="67"/>
        <end position="108"/>
    </location>
</feature>
<sequence length="176" mass="19023">MRDVLNDILTGIHSHARSVTGDSPRHPSASVPRVSPSITHHFGQLALLCVRTSDALFATETRMFSREGSVSSTFDRDHLERGNRLSESESEGEREALPPPLTPTESSIDIRVGVGGEGEGEGEGEELFPMVLSLSSPLTRHILTCFVLDGHQTLTHLHGAVVSELMSGNPPDSYDV</sequence>
<evidence type="ECO:0000313" key="3">
    <source>
        <dbReference type="EMBL" id="GIQ80996.1"/>
    </source>
</evidence>
<evidence type="ECO:0000313" key="2">
    <source>
        <dbReference type="EMBL" id="GIQ80993.1"/>
    </source>
</evidence>
<dbReference type="AlphaFoldDB" id="A0A9K3GG96"/>
<feature type="region of interest" description="Disordered" evidence="1">
    <location>
        <begin position="15"/>
        <end position="34"/>
    </location>
</feature>
<keyword evidence="4" id="KW-1185">Reference proteome</keyword>
<reference evidence="3 4" key="2">
    <citation type="journal article" date="2018" name="PLoS ONE">
        <title>The draft genome of Kipferlia bialata reveals reductive genome evolution in fornicate parasites.</title>
        <authorList>
            <person name="Tanifuji G."/>
            <person name="Takabayashi S."/>
            <person name="Kume K."/>
            <person name="Takagi M."/>
            <person name="Nakayama T."/>
            <person name="Kamikawa R."/>
            <person name="Inagaki Y."/>
            <person name="Hashimoto T."/>
        </authorList>
    </citation>
    <scope>NUCLEOTIDE SEQUENCE [LARGE SCALE GENOMIC DNA]</scope>
    <source>
        <strain evidence="3">NY0173</strain>
    </source>
</reference>
<comment type="caution">
    <text evidence="3">The sequence shown here is derived from an EMBL/GenBank/DDBJ whole genome shotgun (WGS) entry which is preliminary data.</text>
</comment>
<name>A0A9K3GG96_9EUKA</name>
<protein>
    <submittedName>
        <fullName evidence="3">Uncharacterized protein</fullName>
    </submittedName>
</protein>
<dbReference type="EMBL" id="BDIP01000284">
    <property type="protein sequence ID" value="GIQ80996.1"/>
    <property type="molecule type" value="Genomic_DNA"/>
</dbReference>
<dbReference type="EMBL" id="BDIP01000284">
    <property type="protein sequence ID" value="GIQ80993.1"/>
    <property type="molecule type" value="Genomic_DNA"/>
</dbReference>
<dbReference type="Proteomes" id="UP000265618">
    <property type="component" value="Unassembled WGS sequence"/>
</dbReference>
<proteinExistence type="predicted"/>
<organism evidence="3 4">
    <name type="scientific">Kipferlia bialata</name>
    <dbReference type="NCBI Taxonomy" id="797122"/>
    <lineage>
        <taxon>Eukaryota</taxon>
        <taxon>Metamonada</taxon>
        <taxon>Carpediemonas-like organisms</taxon>
        <taxon>Kipferlia</taxon>
    </lineage>
</organism>
<gene>
    <name evidence="2" type="ORF">KIPB_001884</name>
    <name evidence="3" type="ORF">KIPB_001887</name>
</gene>
<evidence type="ECO:0000313" key="4">
    <source>
        <dbReference type="Proteomes" id="UP000265618"/>
    </source>
</evidence>